<dbReference type="SUPFAM" id="SSF53474">
    <property type="entry name" value="alpha/beta-Hydrolases"/>
    <property type="match status" value="1"/>
</dbReference>
<feature type="compositionally biased region" description="Basic and acidic residues" evidence="1">
    <location>
        <begin position="1"/>
        <end position="11"/>
    </location>
</feature>
<dbReference type="GeneID" id="104223095"/>
<dbReference type="AlphaFoldDB" id="A0A1U7WDM7"/>
<organism evidence="2 3">
    <name type="scientific">Nicotiana sylvestris</name>
    <name type="common">Wood tobacco</name>
    <name type="synonym">South American tobacco</name>
    <dbReference type="NCBI Taxonomy" id="4096"/>
    <lineage>
        <taxon>Eukaryota</taxon>
        <taxon>Viridiplantae</taxon>
        <taxon>Streptophyta</taxon>
        <taxon>Embryophyta</taxon>
        <taxon>Tracheophyta</taxon>
        <taxon>Spermatophyta</taxon>
        <taxon>Magnoliopsida</taxon>
        <taxon>eudicotyledons</taxon>
        <taxon>Gunneridae</taxon>
        <taxon>Pentapetalae</taxon>
        <taxon>asterids</taxon>
        <taxon>lamiids</taxon>
        <taxon>Solanales</taxon>
        <taxon>Solanaceae</taxon>
        <taxon>Nicotianoideae</taxon>
        <taxon>Nicotianeae</taxon>
        <taxon>Nicotiana</taxon>
    </lineage>
</organism>
<protein>
    <submittedName>
        <fullName evidence="3">Probable esterase PIR7A</fullName>
    </submittedName>
</protein>
<dbReference type="GO" id="GO:0080031">
    <property type="term" value="F:methyl salicylate esterase activity"/>
    <property type="evidence" value="ECO:0007669"/>
    <property type="project" value="TreeGrafter"/>
</dbReference>
<dbReference type="GO" id="GO:0080032">
    <property type="term" value="F:methyl jasmonate esterase activity"/>
    <property type="evidence" value="ECO:0007669"/>
    <property type="project" value="TreeGrafter"/>
</dbReference>
<dbReference type="GO" id="GO:0009696">
    <property type="term" value="P:salicylic acid metabolic process"/>
    <property type="evidence" value="ECO:0007669"/>
    <property type="project" value="TreeGrafter"/>
</dbReference>
<dbReference type="Gene3D" id="3.40.50.1820">
    <property type="entry name" value="alpha/beta hydrolase"/>
    <property type="match status" value="1"/>
</dbReference>
<evidence type="ECO:0000256" key="1">
    <source>
        <dbReference type="SAM" id="MobiDB-lite"/>
    </source>
</evidence>
<sequence length="208" mass="23274">MGDKTTNHEMVETPEEETPILAAESTPQPPPPPGDGGGGGGWGGGWGFSAFSYLTDLQKAATVAAEEISRNLLRKQNPQLDNHYTYDNGPNNPPTTFNFGQKHLATYVYQLSPVEDLALATTLVRPLYLYTDEDMSKELILSQNNYGSVNRVFIISNEDKVVTREIQEWMIEMNPTDEVKEIEGSDHMVMMSKPVELFIHLLHIAEKY</sequence>
<dbReference type="PANTHER" id="PTHR10992">
    <property type="entry name" value="METHYLESTERASE FAMILY MEMBER"/>
    <property type="match status" value="1"/>
</dbReference>
<evidence type="ECO:0000313" key="3">
    <source>
        <dbReference type="RefSeq" id="XP_009772754.1"/>
    </source>
</evidence>
<dbReference type="GO" id="GO:0009694">
    <property type="term" value="P:jasmonic acid metabolic process"/>
    <property type="evidence" value="ECO:0007669"/>
    <property type="project" value="TreeGrafter"/>
</dbReference>
<dbReference type="InterPro" id="IPR045889">
    <property type="entry name" value="MES/HNL"/>
</dbReference>
<dbReference type="STRING" id="4096.A0A1U7WDM7"/>
<dbReference type="KEGG" id="nsy:104223095"/>
<name>A0A1U7WDM7_NICSY</name>
<dbReference type="InterPro" id="IPR029058">
    <property type="entry name" value="AB_hydrolase_fold"/>
</dbReference>
<proteinExistence type="predicted"/>
<dbReference type="RefSeq" id="XP_009772754.1">
    <property type="nucleotide sequence ID" value="XM_009774452.1"/>
</dbReference>
<dbReference type="PANTHER" id="PTHR10992:SF1002">
    <property type="entry name" value="SALICYLIC ACID-BINDING PROTEIN 2-LIKE"/>
    <property type="match status" value="1"/>
</dbReference>
<reference evidence="2" key="1">
    <citation type="journal article" date="2013" name="Genome Biol.">
        <title>Reference genomes and transcriptomes of Nicotiana sylvestris and Nicotiana tomentosiformis.</title>
        <authorList>
            <person name="Sierro N."/>
            <person name="Battey J.N."/>
            <person name="Ouadi S."/>
            <person name="Bovet L."/>
            <person name="Goepfert S."/>
            <person name="Bakaher N."/>
            <person name="Peitsch M.C."/>
            <person name="Ivanov N.V."/>
        </authorList>
    </citation>
    <scope>NUCLEOTIDE SEQUENCE [LARGE SCALE GENOMIC DNA]</scope>
</reference>
<feature type="region of interest" description="Disordered" evidence="1">
    <location>
        <begin position="1"/>
        <end position="41"/>
    </location>
</feature>
<dbReference type="Proteomes" id="UP000189701">
    <property type="component" value="Unplaced"/>
</dbReference>
<gene>
    <name evidence="3" type="primary">LOC104223095</name>
</gene>
<dbReference type="GO" id="GO:0080030">
    <property type="term" value="F:methyl indole-3-acetate esterase activity"/>
    <property type="evidence" value="ECO:0007669"/>
    <property type="project" value="TreeGrafter"/>
</dbReference>
<reference evidence="3" key="2">
    <citation type="submission" date="2025-08" db="UniProtKB">
        <authorList>
            <consortium name="RefSeq"/>
        </authorList>
    </citation>
    <scope>IDENTIFICATION</scope>
    <source>
        <tissue evidence="3">Leaf</tissue>
    </source>
</reference>
<evidence type="ECO:0000313" key="2">
    <source>
        <dbReference type="Proteomes" id="UP000189701"/>
    </source>
</evidence>
<keyword evidence="2" id="KW-1185">Reference proteome</keyword>
<accession>A0A1U7WDM7</accession>